<dbReference type="Proteomes" id="UP001054837">
    <property type="component" value="Unassembled WGS sequence"/>
</dbReference>
<evidence type="ECO:0000256" key="6">
    <source>
        <dbReference type="SAM" id="MobiDB-lite"/>
    </source>
</evidence>
<name>A0AAV4PE31_9ARAC</name>
<dbReference type="SMART" id="SM00213">
    <property type="entry name" value="UBQ"/>
    <property type="match status" value="1"/>
</dbReference>
<dbReference type="Pfam" id="PF00240">
    <property type="entry name" value="ubiquitin"/>
    <property type="match status" value="1"/>
</dbReference>
<dbReference type="EMBL" id="BPLQ01002742">
    <property type="protein sequence ID" value="GIX95440.1"/>
    <property type="molecule type" value="Genomic_DNA"/>
</dbReference>
<evidence type="ECO:0000256" key="2">
    <source>
        <dbReference type="ARBA" id="ARBA00022692"/>
    </source>
</evidence>
<comment type="caution">
    <text evidence="8">The sequence shown here is derived from an EMBL/GenBank/DDBJ whole genome shotgun (WGS) entry which is preliminary data.</text>
</comment>
<gene>
    <name evidence="8" type="primary">HERPUD2</name>
    <name evidence="8" type="ORF">CDAR_264291</name>
</gene>
<dbReference type="InterPro" id="IPR029071">
    <property type="entry name" value="Ubiquitin-like_domsf"/>
</dbReference>
<dbReference type="PANTHER" id="PTHR12943">
    <property type="entry name" value="HOMOCYSTEINE-RESPONSIVE ENDOPLASMIC RETICULUM-RESIDENT UNIQUITIN-LIKE DOMAIN HERPUD PROTEIN FAMILY MEMBER"/>
    <property type="match status" value="1"/>
</dbReference>
<dbReference type="InterPro" id="IPR039751">
    <property type="entry name" value="HERPUD1/2"/>
</dbReference>
<evidence type="ECO:0000313" key="9">
    <source>
        <dbReference type="Proteomes" id="UP001054837"/>
    </source>
</evidence>
<dbReference type="AlphaFoldDB" id="A0AAV4PE31"/>
<feature type="region of interest" description="Disordered" evidence="6">
    <location>
        <begin position="181"/>
        <end position="202"/>
    </location>
</feature>
<proteinExistence type="predicted"/>
<protein>
    <submittedName>
        <fullName evidence="8">Homocysteine-responsive endoplasmic reticulum-resident ubiquitin-like domain member 2 protein</fullName>
    </submittedName>
</protein>
<evidence type="ECO:0000313" key="8">
    <source>
        <dbReference type="EMBL" id="GIX95440.1"/>
    </source>
</evidence>
<comment type="subcellular location">
    <subcellularLocation>
        <location evidence="1">Membrane</location>
    </subcellularLocation>
</comment>
<feature type="compositionally biased region" description="Polar residues" evidence="6">
    <location>
        <begin position="263"/>
        <end position="272"/>
    </location>
</feature>
<dbReference type="SUPFAM" id="SSF54236">
    <property type="entry name" value="Ubiquitin-like"/>
    <property type="match status" value="1"/>
</dbReference>
<reference evidence="8 9" key="1">
    <citation type="submission" date="2021-06" db="EMBL/GenBank/DDBJ databases">
        <title>Caerostris darwini draft genome.</title>
        <authorList>
            <person name="Kono N."/>
            <person name="Arakawa K."/>
        </authorList>
    </citation>
    <scope>NUCLEOTIDE SEQUENCE [LARGE SCALE GENOMIC DNA]</scope>
</reference>
<evidence type="ECO:0000256" key="5">
    <source>
        <dbReference type="ARBA" id="ARBA00023230"/>
    </source>
</evidence>
<accession>A0AAV4PE31</accession>
<dbReference type="PANTHER" id="PTHR12943:SF27">
    <property type="entry name" value="HOMOCYSTEINE-INDUCED ENDOPLASMIC RETICULUM PROTEIN, ISOFORM A"/>
    <property type="match status" value="1"/>
</dbReference>
<dbReference type="InterPro" id="IPR000626">
    <property type="entry name" value="Ubiquitin-like_dom"/>
</dbReference>
<evidence type="ECO:0000259" key="7">
    <source>
        <dbReference type="PROSITE" id="PS50053"/>
    </source>
</evidence>
<keyword evidence="9" id="KW-1185">Reference proteome</keyword>
<keyword evidence="5" id="KW-0834">Unfolded protein response</keyword>
<dbReference type="Gene3D" id="3.10.20.90">
    <property type="entry name" value="Phosphatidylinositol 3-kinase Catalytic Subunit, Chain A, domain 1"/>
    <property type="match status" value="1"/>
</dbReference>
<evidence type="ECO:0000256" key="4">
    <source>
        <dbReference type="ARBA" id="ARBA00023136"/>
    </source>
</evidence>
<keyword evidence="4" id="KW-0472">Membrane</keyword>
<organism evidence="8 9">
    <name type="scientific">Caerostris darwini</name>
    <dbReference type="NCBI Taxonomy" id="1538125"/>
    <lineage>
        <taxon>Eukaryota</taxon>
        <taxon>Metazoa</taxon>
        <taxon>Ecdysozoa</taxon>
        <taxon>Arthropoda</taxon>
        <taxon>Chelicerata</taxon>
        <taxon>Arachnida</taxon>
        <taxon>Araneae</taxon>
        <taxon>Araneomorphae</taxon>
        <taxon>Entelegynae</taxon>
        <taxon>Araneoidea</taxon>
        <taxon>Araneidae</taxon>
        <taxon>Caerostris</taxon>
    </lineage>
</organism>
<feature type="compositionally biased region" description="Polar residues" evidence="6">
    <location>
        <begin position="184"/>
        <end position="195"/>
    </location>
</feature>
<sequence>MQEIKLTIKSALQNVEDFSLLCEMTWTIAQVKDQLSTSYPTKPKREHQRLIYGGRLLPDHLTLKSVINPTQDIHIIHLVISSPLESDIQKPTVKKEQSVPQVYTASPPPNPDGMYPQMNDQVINPGINSLPASSWSPTYNTSDPTQQYMVMQQMYMQMMSQYLAQFNGNLPYGPLLANSPVQPPTVNTSRPNVPQNAPARPAAEDERDFIDYLFIFSRMAMLFSILLYYSSPIRVIGVIFMLSLIKILVKAMHKHRQERQRANETQNDTNEQAPVEEQVSENEQVPETSASTESATTEVPNTNQPVTSVPSTILTLITAFFSSLIPLEAIPVNAN</sequence>
<keyword evidence="2" id="KW-0812">Transmembrane</keyword>
<evidence type="ECO:0000256" key="3">
    <source>
        <dbReference type="ARBA" id="ARBA00022989"/>
    </source>
</evidence>
<dbReference type="FunFam" id="3.10.20.90:FF:000046">
    <property type="entry name" value="Homocysteine-responsive endoplasmic reticulum-resident ubiquitin-like domain member 2 protein"/>
    <property type="match status" value="1"/>
</dbReference>
<dbReference type="PROSITE" id="PS50053">
    <property type="entry name" value="UBIQUITIN_2"/>
    <property type="match status" value="1"/>
</dbReference>
<keyword evidence="3" id="KW-1133">Transmembrane helix</keyword>
<evidence type="ECO:0000256" key="1">
    <source>
        <dbReference type="ARBA" id="ARBA00004370"/>
    </source>
</evidence>
<dbReference type="GO" id="GO:0016020">
    <property type="term" value="C:membrane"/>
    <property type="evidence" value="ECO:0007669"/>
    <property type="project" value="UniProtKB-SubCell"/>
</dbReference>
<dbReference type="CDD" id="cd01790">
    <property type="entry name" value="Ubl_HERP"/>
    <property type="match status" value="1"/>
</dbReference>
<feature type="region of interest" description="Disordered" evidence="6">
    <location>
        <begin position="258"/>
        <end position="304"/>
    </location>
</feature>
<dbReference type="GO" id="GO:0030968">
    <property type="term" value="P:endoplasmic reticulum unfolded protein response"/>
    <property type="evidence" value="ECO:0007669"/>
    <property type="project" value="TreeGrafter"/>
</dbReference>
<feature type="domain" description="Ubiquitin-like" evidence="7">
    <location>
        <begin position="4"/>
        <end position="65"/>
    </location>
</feature>
<feature type="compositionally biased region" description="Low complexity" evidence="6">
    <location>
        <begin position="287"/>
        <end position="298"/>
    </location>
</feature>